<evidence type="ECO:0000313" key="1">
    <source>
        <dbReference type="EMBL" id="GEP72161.1"/>
    </source>
</evidence>
<gene>
    <name evidence="1" type="ORF">LRA02_10290</name>
</gene>
<name>A0A512PLU2_9LACO</name>
<comment type="caution">
    <text evidence="1">The sequence shown here is derived from an EMBL/GenBank/DDBJ whole genome shotgun (WGS) entry which is preliminary data.</text>
</comment>
<dbReference type="AlphaFoldDB" id="A0A512PLU2"/>
<sequence>MDYDLIDLGGFTRKNTKILLDTPDIQRTRSEFDHRLILITEVDKKNKQIKVSSNFQWEQIGKKWRPNVSLHNDNFEDERA</sequence>
<accession>A0A512PLU2</accession>
<evidence type="ECO:0000313" key="2">
    <source>
        <dbReference type="Proteomes" id="UP000321569"/>
    </source>
</evidence>
<dbReference type="Proteomes" id="UP000321569">
    <property type="component" value="Unassembled WGS sequence"/>
</dbReference>
<dbReference type="OrthoDB" id="2319718at2"/>
<dbReference type="RefSeq" id="WP_054748258.1">
    <property type="nucleotide sequence ID" value="NZ_BKAM01000010.1"/>
</dbReference>
<dbReference type="EMBL" id="BKAM01000010">
    <property type="protein sequence ID" value="GEP72161.1"/>
    <property type="molecule type" value="Genomic_DNA"/>
</dbReference>
<organism evidence="1 2">
    <name type="scientific">Lentilactobacillus rapi</name>
    <dbReference type="NCBI Taxonomy" id="481723"/>
    <lineage>
        <taxon>Bacteria</taxon>
        <taxon>Bacillati</taxon>
        <taxon>Bacillota</taxon>
        <taxon>Bacilli</taxon>
        <taxon>Lactobacillales</taxon>
        <taxon>Lactobacillaceae</taxon>
        <taxon>Lentilactobacillus</taxon>
    </lineage>
</organism>
<proteinExistence type="predicted"/>
<reference evidence="1 2" key="1">
    <citation type="submission" date="2019-07" db="EMBL/GenBank/DDBJ databases">
        <title>Whole genome shotgun sequence of Lactobacillus rapi NBRC 109618.</title>
        <authorList>
            <person name="Hosoyama A."/>
            <person name="Uohara A."/>
            <person name="Ohji S."/>
            <person name="Ichikawa N."/>
        </authorList>
    </citation>
    <scope>NUCLEOTIDE SEQUENCE [LARGE SCALE GENOMIC DNA]</scope>
    <source>
        <strain evidence="1 2">NBRC 109618</strain>
    </source>
</reference>
<protein>
    <submittedName>
        <fullName evidence="1">Uncharacterized protein</fullName>
    </submittedName>
</protein>